<accession>A0A383CIK2</accession>
<reference evidence="2" key="1">
    <citation type="submission" date="2018-05" db="EMBL/GenBank/DDBJ databases">
        <authorList>
            <person name="Lanie J.A."/>
            <person name="Ng W.-L."/>
            <person name="Kazmierczak K.M."/>
            <person name="Andrzejewski T.M."/>
            <person name="Davidsen T.M."/>
            <person name="Wayne K.J."/>
            <person name="Tettelin H."/>
            <person name="Glass J.I."/>
            <person name="Rusch D."/>
            <person name="Podicherti R."/>
            <person name="Tsui H.-C.T."/>
            <person name="Winkler M.E."/>
        </authorList>
    </citation>
    <scope>NUCLEOTIDE SEQUENCE</scope>
</reference>
<dbReference type="AlphaFoldDB" id="A0A383CIK2"/>
<name>A0A383CIK2_9ZZZZ</name>
<gene>
    <name evidence="2" type="ORF">METZ01_LOCUS485061</name>
</gene>
<evidence type="ECO:0000313" key="2">
    <source>
        <dbReference type="EMBL" id="SVE32207.1"/>
    </source>
</evidence>
<protein>
    <submittedName>
        <fullName evidence="2">Uncharacterized protein</fullName>
    </submittedName>
</protein>
<organism evidence="2">
    <name type="scientific">marine metagenome</name>
    <dbReference type="NCBI Taxonomy" id="408172"/>
    <lineage>
        <taxon>unclassified sequences</taxon>
        <taxon>metagenomes</taxon>
        <taxon>ecological metagenomes</taxon>
    </lineage>
</organism>
<dbReference type="Gene3D" id="3.20.20.80">
    <property type="entry name" value="Glycosidases"/>
    <property type="match status" value="1"/>
</dbReference>
<dbReference type="EMBL" id="UINC01209262">
    <property type="protein sequence ID" value="SVE32207.1"/>
    <property type="molecule type" value="Genomic_DNA"/>
</dbReference>
<evidence type="ECO:0000256" key="1">
    <source>
        <dbReference type="SAM" id="MobiDB-lite"/>
    </source>
</evidence>
<feature type="region of interest" description="Disordered" evidence="1">
    <location>
        <begin position="65"/>
        <end position="89"/>
    </location>
</feature>
<proteinExistence type="predicted"/>
<feature type="non-terminal residue" evidence="2">
    <location>
        <position position="89"/>
    </location>
</feature>
<sequence>VSLTFLISCLCLAGFGHQAYTQGQDAPRKTLLVHYMPWYASKPVSGQWGWHWTMNHFNPAKMNADGQRELAAHDPPLIGPYDSSDPDAL</sequence>
<feature type="non-terminal residue" evidence="2">
    <location>
        <position position="1"/>
    </location>
</feature>